<dbReference type="PATRIC" id="fig|649747.3.peg.977"/>
<dbReference type="InterPro" id="IPR006199">
    <property type="entry name" value="LexA_DNA-bd_dom"/>
</dbReference>
<evidence type="ECO:0000256" key="3">
    <source>
        <dbReference type="ARBA" id="ARBA00022763"/>
    </source>
</evidence>
<evidence type="ECO:0000256" key="5">
    <source>
        <dbReference type="ARBA" id="ARBA00022813"/>
    </source>
</evidence>
<dbReference type="Pfam" id="PF01726">
    <property type="entry name" value="LexA_DNA_bind"/>
    <property type="match status" value="1"/>
</dbReference>
<evidence type="ECO:0000313" key="14">
    <source>
        <dbReference type="Proteomes" id="UP000016511"/>
    </source>
</evidence>
<dbReference type="GO" id="GO:0009432">
    <property type="term" value="P:SOS response"/>
    <property type="evidence" value="ECO:0007669"/>
    <property type="project" value="UniProtKB-KW"/>
</dbReference>
<dbReference type="InterPro" id="IPR050077">
    <property type="entry name" value="LexA_repressor"/>
</dbReference>
<dbReference type="SUPFAM" id="SSF51306">
    <property type="entry name" value="LexA/Signal peptidase"/>
    <property type="match status" value="1"/>
</dbReference>
<protein>
    <submittedName>
        <fullName evidence="13">Repressor LexA</fullName>
    </submittedName>
</protein>
<dbReference type="GO" id="GO:0006508">
    <property type="term" value="P:proteolysis"/>
    <property type="evidence" value="ECO:0007669"/>
    <property type="project" value="InterPro"/>
</dbReference>
<organism evidence="13 14">
    <name type="scientific">Aneurinibacillus aneurinilyticus ATCC 12856</name>
    <dbReference type="NCBI Taxonomy" id="649747"/>
    <lineage>
        <taxon>Bacteria</taxon>
        <taxon>Bacillati</taxon>
        <taxon>Bacillota</taxon>
        <taxon>Bacilli</taxon>
        <taxon>Bacillales</taxon>
        <taxon>Paenibacillaceae</taxon>
        <taxon>Aneurinibacillus group</taxon>
        <taxon>Aneurinibacillus</taxon>
    </lineage>
</organism>
<name>U1X8G7_ANEAE</name>
<dbReference type="GeneID" id="92841316"/>
<dbReference type="STRING" id="649747.HMPREF0083_01079"/>
<dbReference type="EMBL" id="AWSJ01000066">
    <property type="protein sequence ID" value="ERI10823.1"/>
    <property type="molecule type" value="Genomic_DNA"/>
</dbReference>
<proteinExistence type="predicted"/>
<accession>U1X8G7</accession>
<dbReference type="HOGENOM" id="CLU_066192_45_1_9"/>
<keyword evidence="9" id="KW-0234">DNA repair</keyword>
<evidence type="ECO:0000259" key="11">
    <source>
        <dbReference type="Pfam" id="PF00717"/>
    </source>
</evidence>
<evidence type="ECO:0000259" key="12">
    <source>
        <dbReference type="Pfam" id="PF01726"/>
    </source>
</evidence>
<keyword evidence="3" id="KW-0227">DNA damage</keyword>
<evidence type="ECO:0000256" key="8">
    <source>
        <dbReference type="ARBA" id="ARBA00023163"/>
    </source>
</evidence>
<sequence length="175" mass="19352">MGELSARQQAIIDFIKRYQNEKGYPPAIREIGDAVGLMSSSTVHGHLARLEKKGLIKRNPSTARTIELTDTQENSGAFFANDSGKVLYFVIEDDGMIKSQIKKGDTVLVRPGNVANGEIALVSLYGRKMVRRLYKDGKQMLLESEVKTERSIFTTEATVIGKVIGVYSWINDGAI</sequence>
<keyword evidence="10" id="KW-0742">SOS response</keyword>
<dbReference type="InterPro" id="IPR015927">
    <property type="entry name" value="Peptidase_S24_S26A/B/C"/>
</dbReference>
<keyword evidence="7" id="KW-0238">DNA-binding</keyword>
<dbReference type="GO" id="GO:0006260">
    <property type="term" value="P:DNA replication"/>
    <property type="evidence" value="ECO:0007669"/>
    <property type="project" value="UniProtKB-KW"/>
</dbReference>
<dbReference type="Proteomes" id="UP000016511">
    <property type="component" value="Unassembled WGS sequence"/>
</dbReference>
<dbReference type="InterPro" id="IPR036388">
    <property type="entry name" value="WH-like_DNA-bd_sf"/>
</dbReference>
<keyword evidence="14" id="KW-1185">Reference proteome</keyword>
<feature type="domain" description="Peptidase S24/S26A/S26B/S26C" evidence="11">
    <location>
        <begin position="79"/>
        <end position="164"/>
    </location>
</feature>
<dbReference type="Gene3D" id="2.10.109.10">
    <property type="entry name" value="Umud Fragment, subunit A"/>
    <property type="match status" value="1"/>
</dbReference>
<keyword evidence="1" id="KW-0678">Repressor</keyword>
<keyword evidence="6" id="KW-0805">Transcription regulation</keyword>
<evidence type="ECO:0000256" key="1">
    <source>
        <dbReference type="ARBA" id="ARBA00022491"/>
    </source>
</evidence>
<evidence type="ECO:0000256" key="6">
    <source>
        <dbReference type="ARBA" id="ARBA00023015"/>
    </source>
</evidence>
<keyword evidence="2" id="KW-0235">DNA replication</keyword>
<dbReference type="GO" id="GO:0003677">
    <property type="term" value="F:DNA binding"/>
    <property type="evidence" value="ECO:0007669"/>
    <property type="project" value="UniProtKB-KW"/>
</dbReference>
<dbReference type="Pfam" id="PF00717">
    <property type="entry name" value="Peptidase_S24"/>
    <property type="match status" value="1"/>
</dbReference>
<evidence type="ECO:0000256" key="9">
    <source>
        <dbReference type="ARBA" id="ARBA00023204"/>
    </source>
</evidence>
<keyword evidence="4" id="KW-0378">Hydrolase</keyword>
<dbReference type="AlphaFoldDB" id="U1X8G7"/>
<reference evidence="13 14" key="1">
    <citation type="submission" date="2013-08" db="EMBL/GenBank/DDBJ databases">
        <authorList>
            <person name="Weinstock G."/>
            <person name="Sodergren E."/>
            <person name="Wylie T."/>
            <person name="Fulton L."/>
            <person name="Fulton R."/>
            <person name="Fronick C."/>
            <person name="O'Laughlin M."/>
            <person name="Godfrey J."/>
            <person name="Miner T."/>
            <person name="Herter B."/>
            <person name="Appelbaum E."/>
            <person name="Cordes M."/>
            <person name="Lek S."/>
            <person name="Wollam A."/>
            <person name="Pepin K.H."/>
            <person name="Palsikar V.B."/>
            <person name="Mitreva M."/>
            <person name="Wilson R.K."/>
        </authorList>
    </citation>
    <scope>NUCLEOTIDE SEQUENCE [LARGE SCALE GENOMIC DNA]</scope>
    <source>
        <strain evidence="13 14">ATCC 12856</strain>
    </source>
</reference>
<feature type="domain" description="LexA repressor DNA-binding" evidence="12">
    <location>
        <begin position="1"/>
        <end position="65"/>
    </location>
</feature>
<gene>
    <name evidence="13" type="ORF">HMPREF0083_01079</name>
</gene>
<dbReference type="PANTHER" id="PTHR33516">
    <property type="entry name" value="LEXA REPRESSOR"/>
    <property type="match status" value="1"/>
</dbReference>
<evidence type="ECO:0000256" key="2">
    <source>
        <dbReference type="ARBA" id="ARBA00022705"/>
    </source>
</evidence>
<dbReference type="GO" id="GO:0004252">
    <property type="term" value="F:serine-type endopeptidase activity"/>
    <property type="evidence" value="ECO:0007669"/>
    <property type="project" value="InterPro"/>
</dbReference>
<dbReference type="Gene3D" id="1.10.10.10">
    <property type="entry name" value="Winged helix-like DNA-binding domain superfamily/Winged helix DNA-binding domain"/>
    <property type="match status" value="1"/>
</dbReference>
<dbReference type="FunFam" id="1.10.10.10:FF:000009">
    <property type="entry name" value="LexA repressor"/>
    <property type="match status" value="1"/>
</dbReference>
<dbReference type="InterPro" id="IPR036286">
    <property type="entry name" value="LexA/Signal_pep-like_sf"/>
</dbReference>
<evidence type="ECO:0000256" key="4">
    <source>
        <dbReference type="ARBA" id="ARBA00022801"/>
    </source>
</evidence>
<dbReference type="PANTHER" id="PTHR33516:SF2">
    <property type="entry name" value="LEXA REPRESSOR-RELATED"/>
    <property type="match status" value="1"/>
</dbReference>
<dbReference type="InterPro" id="IPR036390">
    <property type="entry name" value="WH_DNA-bd_sf"/>
</dbReference>
<keyword evidence="5" id="KW-0068">Autocatalytic cleavage</keyword>
<comment type="caution">
    <text evidence="13">The sequence shown here is derived from an EMBL/GenBank/DDBJ whole genome shotgun (WGS) entry which is preliminary data.</text>
</comment>
<dbReference type="SUPFAM" id="SSF46785">
    <property type="entry name" value="Winged helix' DNA-binding domain"/>
    <property type="match status" value="1"/>
</dbReference>
<evidence type="ECO:0000256" key="10">
    <source>
        <dbReference type="ARBA" id="ARBA00023236"/>
    </source>
</evidence>
<evidence type="ECO:0000313" key="13">
    <source>
        <dbReference type="EMBL" id="ERI10823.1"/>
    </source>
</evidence>
<keyword evidence="8" id="KW-0804">Transcription</keyword>
<dbReference type="eggNOG" id="COG1974">
    <property type="taxonomic scope" value="Bacteria"/>
</dbReference>
<dbReference type="RefSeq" id="WP_021624272.1">
    <property type="nucleotide sequence ID" value="NZ_KE952897.1"/>
</dbReference>
<evidence type="ECO:0000256" key="7">
    <source>
        <dbReference type="ARBA" id="ARBA00023125"/>
    </source>
</evidence>
<dbReference type="GO" id="GO:0006281">
    <property type="term" value="P:DNA repair"/>
    <property type="evidence" value="ECO:0007669"/>
    <property type="project" value="UniProtKB-KW"/>
</dbReference>